<dbReference type="Gene3D" id="2.30.30.940">
    <property type="match status" value="1"/>
</dbReference>
<dbReference type="SUPFAM" id="SSF52540">
    <property type="entry name" value="P-loop containing nucleoside triphosphate hydrolases"/>
    <property type="match status" value="2"/>
</dbReference>
<sequence length="1150" mass="124716">MSAIVDIGPGTRVGIENEQVDYRLAEACGEKHAHDAALDYRLNRPRGQYGVERIGRGWDAEFDRRPGTTLDSQAEVDEVRAIMAGIHPQTGQVLLKPKLAVAPAAKLGGREFVEAVHEAASRSGITVEQMLAHDEKAAERFARLERVLARRGQTHRAPVADLEQVAAAAGVAMEEVYDAEELAKARAHADDRVEVGCKGRDLVLTRPRTPDALGGLLPEEMALRMDELWMDSVRRGARLLEDWCAYGMAGHHGDGQRARRVDTTGWAATITWHRTTRSIDGGIGDPHFHAHVMVPNLVRCEDGKWRAVANGGRDLYRHCQAISELVLALYRHEVSAEYGIGWEWREKTRQWEMKGFPEDLRRLYCRRSAQIEAEVGAEATPGQRRAAGKRTAGAKVHSTRAEERAFWRQMAEQGGFNVDQVIRDVLGYEPPEDGLGPAGTPPPDEPDLDQVCARVWDPETGATSSEKTASEAQLLARVARACPTGLSDAEALRTLTDRVLASDHAVALPHAEGGPLRHTRRYTSSVIVKAERTIVASATERLAEGVATVPAHQVQEAIEAFTADRGHGLDEEQDALVRRLAGAGHGVEAVVGIAGSGKTTVMDAAHRAWAAAGLSVHGAATAAVAAAKLRAESGMTSSTVAAQEERIAHGSGLEGVDVLVVDEAAMLNDLALADLVVEAGRTGTKLVMVGDPKQFRAIGPGGAFKRVHKLVGGLTLTQNRRQKDPVERAALRIWREGEHATTLAMWAETGRVVATDTLAETYAAMVAAWWTDRAAYANVHDALDGVLMLAATNDQVDALNERARVVARQDGHLEGADVEFWLSRGDRLDLAVGDLVRVRKNDYRQGEEDVLNGYRGRILEVNARRGALVEWRQGSKTTPSWIRPEQIADGGLTHAYALTIAAAQGLTVDTCHTLGLGADAHAAYPAMSRVKKRSTLYLPAAELESEEVHRQLGEARTGEERLDRVITAYHATLVDEDQGMVTDQLDGRSPQDAAPTPVVRLTLEQAHAGRGPTAAEAAPRIEELRRELAAAQERVEAAHTDLVQAAAQTPRRWGRHSAERRVDDLQEVLDRARTHHQDLACQLQQVKAEAVAADVAIARRSAAAPRRPVVRPRGGTPLDPAVQGAPGQHPAQTAPPVAAERSVRRPRHGG</sequence>
<evidence type="ECO:0000313" key="4">
    <source>
        <dbReference type="EMBL" id="OOC52441.1"/>
    </source>
</evidence>
<accession>A0A1V3BV66</accession>
<reference evidence="5" key="1">
    <citation type="submission" date="2016-08" db="EMBL/GenBank/DDBJ databases">
        <authorList>
            <person name="Tokovenko B."/>
            <person name="Kalinowski J."/>
        </authorList>
    </citation>
    <scope>NUCLEOTIDE SEQUENCE [LARGE SCALE GENOMIC DNA]</scope>
    <source>
        <strain evidence="5">UTMC102</strain>
    </source>
</reference>
<comment type="caution">
    <text evidence="4">The sequence shown here is derived from an EMBL/GenBank/DDBJ whole genome shotgun (WGS) entry which is preliminary data.</text>
</comment>
<feature type="domain" description="TrwC relaxase" evidence="3">
    <location>
        <begin position="71"/>
        <end position="412"/>
    </location>
</feature>
<dbReference type="Pfam" id="PF08751">
    <property type="entry name" value="TrwC"/>
    <property type="match status" value="1"/>
</dbReference>
<dbReference type="RefSeq" id="WP_077688782.1">
    <property type="nucleotide sequence ID" value="NZ_MCOK01000001.1"/>
</dbReference>
<evidence type="ECO:0000256" key="1">
    <source>
        <dbReference type="SAM" id="Coils"/>
    </source>
</evidence>
<dbReference type="OrthoDB" id="4524286at2"/>
<feature type="region of interest" description="Disordered" evidence="2">
    <location>
        <begin position="376"/>
        <end position="395"/>
    </location>
</feature>
<dbReference type="InterPro" id="IPR014862">
    <property type="entry name" value="TrwC"/>
</dbReference>
<gene>
    <name evidence="4" type="ORF">NOSIN_00150</name>
</gene>
<organism evidence="4 5">
    <name type="scientific">Nocardiopsis sinuspersici</name>
    <dbReference type="NCBI Taxonomy" id="501010"/>
    <lineage>
        <taxon>Bacteria</taxon>
        <taxon>Bacillati</taxon>
        <taxon>Actinomycetota</taxon>
        <taxon>Actinomycetes</taxon>
        <taxon>Streptosporangiales</taxon>
        <taxon>Nocardiopsidaceae</taxon>
        <taxon>Nocardiopsis</taxon>
    </lineage>
</organism>
<protein>
    <recommendedName>
        <fullName evidence="3">TrwC relaxase domain-containing protein</fullName>
    </recommendedName>
</protein>
<dbReference type="Gene3D" id="3.40.50.300">
    <property type="entry name" value="P-loop containing nucleotide triphosphate hydrolases"/>
    <property type="match status" value="2"/>
</dbReference>
<feature type="region of interest" description="Disordered" evidence="2">
    <location>
        <begin position="1102"/>
        <end position="1150"/>
    </location>
</feature>
<proteinExistence type="predicted"/>
<keyword evidence="5" id="KW-1185">Reference proteome</keyword>
<keyword evidence="1" id="KW-0175">Coiled coil</keyword>
<feature type="compositionally biased region" description="Low complexity" evidence="2">
    <location>
        <begin position="1102"/>
        <end position="1113"/>
    </location>
</feature>
<dbReference type="SUPFAM" id="SSF55464">
    <property type="entry name" value="Origin of replication-binding domain, RBD-like"/>
    <property type="match status" value="1"/>
</dbReference>
<dbReference type="EMBL" id="MCOK01000001">
    <property type="protein sequence ID" value="OOC52441.1"/>
    <property type="molecule type" value="Genomic_DNA"/>
</dbReference>
<evidence type="ECO:0000313" key="5">
    <source>
        <dbReference type="Proteomes" id="UP000189004"/>
    </source>
</evidence>
<name>A0A1V3BV66_9ACTN</name>
<feature type="coiled-coil region" evidence="1">
    <location>
        <begin position="1014"/>
        <end position="1089"/>
    </location>
</feature>
<evidence type="ECO:0000256" key="2">
    <source>
        <dbReference type="SAM" id="MobiDB-lite"/>
    </source>
</evidence>
<evidence type="ECO:0000259" key="3">
    <source>
        <dbReference type="Pfam" id="PF08751"/>
    </source>
</evidence>
<dbReference type="Proteomes" id="UP000189004">
    <property type="component" value="Unassembled WGS sequence"/>
</dbReference>
<dbReference type="InterPro" id="IPR027417">
    <property type="entry name" value="P-loop_NTPase"/>
</dbReference>
<dbReference type="CDD" id="cd18809">
    <property type="entry name" value="SF1_C_RecD"/>
    <property type="match status" value="1"/>
</dbReference>
<dbReference type="Pfam" id="PF13604">
    <property type="entry name" value="AAA_30"/>
    <property type="match status" value="1"/>
</dbReference>
<dbReference type="STRING" id="501010.NOSIN_00150"/>
<dbReference type="AlphaFoldDB" id="A0A1V3BV66"/>